<dbReference type="PANTHER" id="PTHR30441:SF8">
    <property type="entry name" value="DUF748 DOMAIN-CONTAINING PROTEIN"/>
    <property type="match status" value="1"/>
</dbReference>
<dbReference type="Pfam" id="PF05359">
    <property type="entry name" value="DUF748"/>
    <property type="match status" value="2"/>
</dbReference>
<dbReference type="InterPro" id="IPR036737">
    <property type="entry name" value="OmpA-like_sf"/>
</dbReference>
<dbReference type="Proteomes" id="UP001500604">
    <property type="component" value="Unassembled WGS sequence"/>
</dbReference>
<evidence type="ECO:0008006" key="3">
    <source>
        <dbReference type="Google" id="ProtNLM"/>
    </source>
</evidence>
<dbReference type="Gene3D" id="3.30.1330.60">
    <property type="entry name" value="OmpA-like domain"/>
    <property type="match status" value="1"/>
</dbReference>
<evidence type="ECO:0000313" key="1">
    <source>
        <dbReference type="EMBL" id="GAA4649101.1"/>
    </source>
</evidence>
<dbReference type="EMBL" id="BAABFL010000121">
    <property type="protein sequence ID" value="GAA4649101.1"/>
    <property type="molecule type" value="Genomic_DNA"/>
</dbReference>
<protein>
    <recommendedName>
        <fullName evidence="3">DUF748 domain-containing protein</fullName>
    </recommendedName>
</protein>
<reference evidence="2" key="1">
    <citation type="journal article" date="2019" name="Int. J. Syst. Evol. Microbiol.">
        <title>The Global Catalogue of Microorganisms (GCM) 10K type strain sequencing project: providing services to taxonomists for standard genome sequencing and annotation.</title>
        <authorList>
            <consortium name="The Broad Institute Genomics Platform"/>
            <consortium name="The Broad Institute Genome Sequencing Center for Infectious Disease"/>
            <person name="Wu L."/>
            <person name="Ma J."/>
        </authorList>
    </citation>
    <scope>NUCLEOTIDE SEQUENCE [LARGE SCALE GENOMIC DNA]</scope>
    <source>
        <strain evidence="2">JCM 17805</strain>
    </source>
</reference>
<sequence>MRRIVRFLLGGFVAYLLLGFVILPPAIHGVAALLTPRFLSAPLEIAAVYFNPLTLKASIRGLALGDPLNPVVGFEKLEVNLAWDSVTRGHLHVQSVTLDAPRVDALLDKGGQLNLLGLLKPMPEQSNDTDAETDSVADGATPFAITIDEIRVEDGLFGFRDDQMASREGKPLSITLSGFNLEMRSLGLPTSTADVRLDTSIGEQGRLTINGSVLLPQGDVTAEVEVASVDLTTLQPLLDQLTWIQLNQGDLSARLSVSRNSETGVTATGQLGIESLQLDDVRTDKPVVSWHALNLVGMSFSEKDSRFSIKELLLSGPDVRVAIDKNMQVNLAQLMIENKAEPSSTAEDDSAESQPIVVDIGKIRIADGRMDFSDHSFQPGFATEVVNLHGDITDISTSGKSDATVAIRGQVDRYAPVRISGHLNPLQPEANTDIGLSFHNVELTTLTPYSGRFAGYAIRKGRMNLDLNYRIQDRQLKASNRLVLDQLQLGNTVDSDEAPDLPLRLAIALLKDRNGKIDVDLPIQGDLDNPEFAYWGAVGKALMNMVVNIAAAPFNALASLVGGDAEQMEKVAFLPGDTLLSPDQQKILNTLGSALNERPGLMLEVSGGADRLADWPLLQSQQLETTLKRLWQVQQMGRGETTVDTLEQVLVPADERPALLREYGRQLQIADIDNVPDDELQVTVLAAIPYDETAMYQLAQQRARSIKDFLVDQAEVPAERVYLMSSVIGEQAGDRVDSPMSLGAF</sequence>
<keyword evidence="2" id="KW-1185">Reference proteome</keyword>
<comment type="caution">
    <text evidence="1">The sequence shown here is derived from an EMBL/GenBank/DDBJ whole genome shotgun (WGS) entry which is preliminary data.</text>
</comment>
<dbReference type="RefSeq" id="WP_345194864.1">
    <property type="nucleotide sequence ID" value="NZ_BAABFL010000121.1"/>
</dbReference>
<dbReference type="PANTHER" id="PTHR30441">
    <property type="entry name" value="DUF748 DOMAIN-CONTAINING PROTEIN"/>
    <property type="match status" value="1"/>
</dbReference>
<name>A0ABP8V1I8_9GAMM</name>
<accession>A0ABP8V1I8</accession>
<proteinExistence type="predicted"/>
<dbReference type="InterPro" id="IPR052894">
    <property type="entry name" value="AsmA-related"/>
</dbReference>
<organism evidence="1 2">
    <name type="scientific">Kistimonas scapharcae</name>
    <dbReference type="NCBI Taxonomy" id="1036133"/>
    <lineage>
        <taxon>Bacteria</taxon>
        <taxon>Pseudomonadati</taxon>
        <taxon>Pseudomonadota</taxon>
        <taxon>Gammaproteobacteria</taxon>
        <taxon>Oceanospirillales</taxon>
        <taxon>Endozoicomonadaceae</taxon>
        <taxon>Kistimonas</taxon>
    </lineage>
</organism>
<evidence type="ECO:0000313" key="2">
    <source>
        <dbReference type="Proteomes" id="UP001500604"/>
    </source>
</evidence>
<gene>
    <name evidence="1" type="ORF">GCM10023116_13750</name>
</gene>
<dbReference type="InterPro" id="IPR008023">
    <property type="entry name" value="DUF748"/>
</dbReference>